<keyword evidence="1" id="KW-0472">Membrane</keyword>
<gene>
    <name evidence="2" type="ORF">HMPREF0444_1850</name>
</gene>
<accession>C8NIV5</accession>
<name>C8NIV5_9LACT</name>
<protein>
    <recommendedName>
        <fullName evidence="4">Type VII secretion protein EssA</fullName>
    </recommendedName>
</protein>
<dbReference type="AlphaFoldDB" id="C8NIV5"/>
<evidence type="ECO:0008006" key="4">
    <source>
        <dbReference type="Google" id="ProtNLM"/>
    </source>
</evidence>
<keyword evidence="1" id="KW-1133">Transmembrane helix</keyword>
<sequence>MKLISRVLLLTLGMIVVLTGKVWAETGSLKINVDVPVTPQVTEKTYFEQDVLLKQLFDASLSQMISKQQAEESLSGTEDKALLFLSTNPQKLNPIDTTQFFLTQSTASPSKGVTLRPPQKESPWFVIAFIGLGFLVSGVSVYQFLKKRKTHHA</sequence>
<organism evidence="2 3">
    <name type="scientific">Granulicatella adiacens ATCC 49175</name>
    <dbReference type="NCBI Taxonomy" id="638301"/>
    <lineage>
        <taxon>Bacteria</taxon>
        <taxon>Bacillati</taxon>
        <taxon>Bacillota</taxon>
        <taxon>Bacilli</taxon>
        <taxon>Lactobacillales</taxon>
        <taxon>Carnobacteriaceae</taxon>
        <taxon>Granulicatella</taxon>
    </lineage>
</organism>
<dbReference type="EMBL" id="ACKZ01000029">
    <property type="protein sequence ID" value="EEW36502.1"/>
    <property type="molecule type" value="Genomic_DNA"/>
</dbReference>
<dbReference type="Proteomes" id="UP000005926">
    <property type="component" value="Unassembled WGS sequence"/>
</dbReference>
<dbReference type="HOGENOM" id="CLU_1710689_0_0_9"/>
<dbReference type="RefSeq" id="WP_005606492.1">
    <property type="nucleotide sequence ID" value="NZ_CP102283.1"/>
</dbReference>
<dbReference type="STRING" id="638301.HMPREF0444_1850"/>
<evidence type="ECO:0000313" key="2">
    <source>
        <dbReference type="EMBL" id="EEW36502.1"/>
    </source>
</evidence>
<evidence type="ECO:0000313" key="3">
    <source>
        <dbReference type="Proteomes" id="UP000005926"/>
    </source>
</evidence>
<keyword evidence="1" id="KW-0812">Transmembrane</keyword>
<comment type="caution">
    <text evidence="2">The sequence shown here is derived from an EMBL/GenBank/DDBJ whole genome shotgun (WGS) entry which is preliminary data.</text>
</comment>
<feature type="transmembrane region" description="Helical" evidence="1">
    <location>
        <begin position="124"/>
        <end position="145"/>
    </location>
</feature>
<dbReference type="GeneID" id="78412392"/>
<keyword evidence="3" id="KW-1185">Reference proteome</keyword>
<evidence type="ECO:0000256" key="1">
    <source>
        <dbReference type="SAM" id="Phobius"/>
    </source>
</evidence>
<reference evidence="2 3" key="1">
    <citation type="submission" date="2009-08" db="EMBL/GenBank/DDBJ databases">
        <authorList>
            <person name="Muzny D."/>
            <person name="Qin X."/>
            <person name="Deng J."/>
            <person name="Jiang H."/>
            <person name="Liu Y."/>
            <person name="Qu J."/>
            <person name="Song X.-Z."/>
            <person name="Zhang L."/>
            <person name="Thornton R."/>
            <person name="Coyle M."/>
            <person name="Francisco L."/>
            <person name="Jackson L."/>
            <person name="Javaid M."/>
            <person name="Korchina V."/>
            <person name="Kovar C."/>
            <person name="Mata R."/>
            <person name="Mathew T."/>
            <person name="Ngo R."/>
            <person name="Nguyen L."/>
            <person name="Nguyen N."/>
            <person name="Okwuonu G."/>
            <person name="Ongeri F."/>
            <person name="Pham C."/>
            <person name="Simmons D."/>
            <person name="Wilczek-Boney K."/>
            <person name="Hale W."/>
            <person name="Jakkamsetti A."/>
            <person name="Pham P."/>
            <person name="Ruth R."/>
            <person name="San Lucas F."/>
            <person name="Warren J."/>
            <person name="Zhang J."/>
            <person name="Zhao Z."/>
            <person name="Zhou C."/>
            <person name="Zhu D."/>
            <person name="Lee S."/>
            <person name="Bess C."/>
            <person name="Blankenburg K."/>
            <person name="Forbes L."/>
            <person name="Fu Q."/>
            <person name="Gubbala S."/>
            <person name="Hirani K."/>
            <person name="Jayaseelan J.C."/>
            <person name="Lara F."/>
            <person name="Munidasa M."/>
            <person name="Palculict T."/>
            <person name="Patil S."/>
            <person name="Pu L.-L."/>
            <person name="Saada N."/>
            <person name="Tang L."/>
            <person name="Weissenberger G."/>
            <person name="Zhu Y."/>
            <person name="Hemphill L."/>
            <person name="Shang Y."/>
            <person name="Youmans B."/>
            <person name="Ayvaz T."/>
            <person name="Ross M."/>
            <person name="Santibanez J."/>
            <person name="Aqrawi P."/>
            <person name="Gross S."/>
            <person name="Joshi V."/>
            <person name="Fowler G."/>
            <person name="Nazareth L."/>
            <person name="Reid J."/>
            <person name="Worley K."/>
            <person name="Petrosino J."/>
            <person name="Highlander S."/>
            <person name="Gibbs R."/>
        </authorList>
    </citation>
    <scope>NUCLEOTIDE SEQUENCE [LARGE SCALE GENOMIC DNA]</scope>
    <source>
        <strain evidence="2 3">ATCC 49175</strain>
    </source>
</reference>
<proteinExistence type="predicted"/>